<protein>
    <recommendedName>
        <fullName evidence="9">limulus clotting factor C</fullName>
        <ecNumber evidence="9">3.4.21.84</ecNumber>
    </recommendedName>
</protein>
<dbReference type="SUPFAM" id="SSF57424">
    <property type="entry name" value="LDL receptor-like module"/>
    <property type="match status" value="7"/>
</dbReference>
<dbReference type="Pfam" id="PF00089">
    <property type="entry name" value="Trypsin"/>
    <property type="match status" value="1"/>
</dbReference>
<evidence type="ECO:0000256" key="5">
    <source>
        <dbReference type="ARBA" id="ARBA00022820"/>
    </source>
</evidence>
<evidence type="ECO:0000256" key="13">
    <source>
        <dbReference type="SAM" id="MobiDB-lite"/>
    </source>
</evidence>
<comment type="catalytic activity">
    <reaction evidence="8">
        <text>Selective cleavage of 103-Arg-|-Ser-104 and 124-Ile-|-Ile-125 bonds in Limulus clotting factor B to form activated factor B. Cleavage of -Pro-Arg-|-Xaa- bonds in synthetic substrates.</text>
        <dbReference type="EC" id="3.4.21.84"/>
    </reaction>
</comment>
<comment type="caution">
    <text evidence="17">The sequence shown here is derived from an EMBL/GenBank/DDBJ whole genome shotgun (WGS) entry which is preliminary data.</text>
</comment>
<feature type="disulfide bond" evidence="10">
    <location>
        <begin position="1809"/>
        <end position="1827"/>
    </location>
</feature>
<evidence type="ECO:0000256" key="9">
    <source>
        <dbReference type="ARBA" id="ARBA00066707"/>
    </source>
</evidence>
<evidence type="ECO:0000256" key="8">
    <source>
        <dbReference type="ARBA" id="ARBA00052079"/>
    </source>
</evidence>
<dbReference type="Gene3D" id="2.40.128.620">
    <property type="match status" value="2"/>
</dbReference>
<dbReference type="GO" id="GO:0042381">
    <property type="term" value="P:hemolymph coagulation"/>
    <property type="evidence" value="ECO:0007669"/>
    <property type="project" value="UniProtKB-KW"/>
</dbReference>
<proteinExistence type="predicted"/>
<dbReference type="GO" id="GO:0006508">
    <property type="term" value="P:proteolysis"/>
    <property type="evidence" value="ECO:0007669"/>
    <property type="project" value="UniProtKB-KW"/>
</dbReference>
<evidence type="ECO:0000313" key="17">
    <source>
        <dbReference type="EMBL" id="KAG6450936.1"/>
    </source>
</evidence>
<dbReference type="SMART" id="SM00020">
    <property type="entry name" value="Tryp_SPc"/>
    <property type="match status" value="1"/>
</dbReference>
<dbReference type="SMART" id="SM00192">
    <property type="entry name" value="LDLa"/>
    <property type="match status" value="9"/>
</dbReference>
<keyword evidence="5" id="KW-0353">Hemolymph clotting</keyword>
<dbReference type="InterPro" id="IPR043504">
    <property type="entry name" value="Peptidase_S1_PA_chymotrypsin"/>
</dbReference>
<dbReference type="PANTHER" id="PTHR24252">
    <property type="entry name" value="ACROSIN-RELATED"/>
    <property type="match status" value="1"/>
</dbReference>
<feature type="disulfide bond" evidence="10">
    <location>
        <begin position="451"/>
        <end position="466"/>
    </location>
</feature>
<evidence type="ECO:0000256" key="6">
    <source>
        <dbReference type="ARBA" id="ARBA00022825"/>
    </source>
</evidence>
<feature type="disulfide bond" evidence="10">
    <location>
        <begin position="1802"/>
        <end position="1814"/>
    </location>
</feature>
<keyword evidence="2 12" id="KW-0645">Protease</keyword>
<evidence type="ECO:0000256" key="4">
    <source>
        <dbReference type="ARBA" id="ARBA00022801"/>
    </source>
</evidence>
<feature type="region of interest" description="Disordered" evidence="13">
    <location>
        <begin position="1163"/>
        <end position="1186"/>
    </location>
</feature>
<evidence type="ECO:0000259" key="15">
    <source>
        <dbReference type="PROSITE" id="PS50240"/>
    </source>
</evidence>
<dbReference type="Gene3D" id="4.10.400.10">
    <property type="entry name" value="Low-density Lipoprotein Receptor"/>
    <property type="match status" value="5"/>
</dbReference>
<dbReference type="InterPro" id="IPR009003">
    <property type="entry name" value="Peptidase_S1_PA"/>
</dbReference>
<dbReference type="InterPro" id="IPR018114">
    <property type="entry name" value="TRYPSIN_HIS"/>
</dbReference>
<feature type="disulfide bond" evidence="10">
    <location>
        <begin position="381"/>
        <end position="396"/>
    </location>
</feature>
<dbReference type="InterPro" id="IPR001254">
    <property type="entry name" value="Trypsin_dom"/>
</dbReference>
<evidence type="ECO:0000256" key="7">
    <source>
        <dbReference type="ARBA" id="ARBA00023157"/>
    </source>
</evidence>
<accession>A0A922CLZ2</accession>
<sequence>MTSEQNNLKTQRSFDKLGLPPMELAESASSDRNIMDANKCLIPLLKKLIITLLLVLFGVGTYILLLKLLQHDDNIHSTDIIVVTGIRENPNITLQEDDLEIILRLKNSTNTKRKRKKRNTFPNFSMTNAGNIHEDTIQNTRDMIARYDLLCKHDHNQQICKELFTRLKRIANKDNTNLNDTNDFIENIARINLKPESAELNNYSNFAQHIPILPESLKKRETNSIGNLQNILESVSHTDGRENYYDYGYPVNVRPNLQPQAHLTDTCLLARLLKRNYPHVHGIYDIAPSEHVGPHYDHPPLPHTRYFPPGPPTFIQGRDIEPPKNKLHPQDVEIFMSFLTPKYEGTSKEEISNKTTREAVCAAGTVPCDNGEDCVSSFKWCDGNVDCSDASDEARCACRHRVDKSRLCDGYFDCPFGEDEMGCFNCNENMFSCEDLDIDSQSTCFTKEQRCDNTVHCPNHRDEVECSILTPSIHEKRLFAISNTEGYLHRNYKGVWHPVCENPYMWAHDACRRETGIISRPPFINWIPIDPLVKVRYINAGPDDLFRTSDTCFNSTAVYVTCPDLLCGTRVLSTSQMLRENAAIENHLFGRNKRFLQLNQPYPLMFYGNRKKRDIKLKMIKKRSLEDTFAMNETLYKSILEYIRNRRAESRVVGGRPSEPAAWPWMVAIYRNGMFHCGGVVLTQNWVMSAAHCVHKFWIHYYEIQVGMLRRFSFSPQEQNHKVTNIIVNQHYKQIDMKNDLSLLRVEPAIQFSRWVRPICLPGPETAGPDWLWGPSPGIICTAVGWGATVEHGPDPDHLREVEVPIWANCKHREDKAGKEICAGPVEGGKDACQGDSGGPLLCRNPLNSQQWYIAGIVSHGDGCARKDEPGVYTRVSLFVKWIKYHISSKSLPMVTPVQECPGFKCESGISKCIPLKRKCDKIIDCLGGEDEVECEFTKSANNFDGNMFLSEMFKNSENNSNSEVSRITKEADSSFNTVTSVNIETTTTFFSSAMETLTESTTIPIVTSTKDDMIKESPELVDTKYTQIDFIHASTLEIPFSISSEDSDTDTQRQTTTNFPTSTLMEKSQITNIDNIQSVTVSFHKDSSGSRASILVSNPDQEVANSDSITESTFKWDWTTTETTTPIDFSSTSSTQNNNFKTSTDLVDMDTTILMNQKDLRTLNHTQNRESKHDQLSSQHNDQTLENKSEELVIKLLPNTEVPDFKDEISQKELIPSLDDNSTPSSSKQLTDFEDKKDITRKMEEIVFSELQTAIKRRKPRIPIEFECGSISQVIPYNQRCNQKSDCEDGTDELGCTCIDYLATLDEKLLCDGSYDCADGQDELDCFTCTEDHFLCKRSQICLPKKHVCDGKSDCPLGEDELDCFTLSNGKEIQYGIDERPLINLEGYLTEKYEDEWHIVCKDKLSVDEIEEAAGHICRYLGFSAANNYFIQYINVKEDDISKPTSTNKRKKREIDGSEPVNFAYRMVDNVKETARNIVIKEPQIIPENCVPNITKTCKSLYVSCHPSLFTNFDGIQNNLVNRAAMTDLNTMWPWVAKVYVDGHYKCTGVLVDLSWVLISNSCLWDTNPHDFITVILGVQRILSTTNGPYEQIHQIDAKKDLYRNKVILLHLQKPAKYSNMVKPISSSNNHLEKYHMCVAVGQDNHNKTVSVFLKETSENCTPHNICFKRIEEENICAPGMHSHREWPGIICCHSEQGWHPVASFIDSRGECGLGNLILATEIENLKNRIKQSSGHFSESSKQLEYGTCEGQRCSRGRCIGLHEVCDGVRHCEDGNDESAEACNKKRNICKKDPFAKGCECSTGEMKCRNGKCIPKTLFRDGHDDCGDGTDEPGYKTCSQYLARVMPSRLCDGILHCQDRSDEDPSFCKCYAKKTFRCGTRESDGDHCVAPDMVCDGIRDCPNGEDEKTCIGLSAPEGTPYGTGQVIIRSHGVWHSKCFSTPNHTKTELEALCRELGFISGHAKEIKNLDSLYPHNNLVIDSFNEITLNNNTIIKMRNTHNPIAKAVFSENLQNCYPVFIECL</sequence>
<feature type="disulfide bond" evidence="10">
    <location>
        <begin position="1350"/>
        <end position="1365"/>
    </location>
</feature>
<comment type="caution">
    <text evidence="11">Lacks conserved residue(s) required for the propagation of feature annotation.</text>
</comment>
<keyword evidence="1" id="KW-0768">Sushi</keyword>
<keyword evidence="7 10" id="KW-1015">Disulfide bond</keyword>
<dbReference type="CDD" id="cd00190">
    <property type="entry name" value="Tryp_SPc"/>
    <property type="match status" value="1"/>
</dbReference>
<evidence type="ECO:0000256" key="12">
    <source>
        <dbReference type="RuleBase" id="RU363034"/>
    </source>
</evidence>
<dbReference type="PROSITE" id="PS00135">
    <property type="entry name" value="TRYPSIN_SER"/>
    <property type="match status" value="1"/>
</dbReference>
<keyword evidence="14" id="KW-1133">Transmembrane helix</keyword>
<feature type="domain" description="Peptidase S1" evidence="15">
    <location>
        <begin position="1521"/>
        <end position="1764"/>
    </location>
</feature>
<keyword evidence="4 12" id="KW-0378">Hydrolase</keyword>
<dbReference type="PRINTS" id="PR00261">
    <property type="entry name" value="LDLRECEPTOR"/>
</dbReference>
<dbReference type="InterPro" id="IPR023415">
    <property type="entry name" value="LDLR_class-A_CS"/>
</dbReference>
<evidence type="ECO:0000256" key="2">
    <source>
        <dbReference type="ARBA" id="ARBA00022670"/>
    </source>
</evidence>
<dbReference type="GO" id="GO:0004252">
    <property type="term" value="F:serine-type endopeptidase activity"/>
    <property type="evidence" value="ECO:0007669"/>
    <property type="project" value="InterPro"/>
</dbReference>
<gene>
    <name evidence="17" type="ORF">O3G_MSEX006836</name>
</gene>
<dbReference type="InterPro" id="IPR001190">
    <property type="entry name" value="SRCR"/>
</dbReference>
<evidence type="ECO:0000313" key="18">
    <source>
        <dbReference type="Proteomes" id="UP000791440"/>
    </source>
</evidence>
<dbReference type="InterPro" id="IPR033116">
    <property type="entry name" value="TRYPSIN_SER"/>
</dbReference>
<feature type="domain" description="Peptidase S1" evidence="15">
    <location>
        <begin position="652"/>
        <end position="888"/>
    </location>
</feature>
<evidence type="ECO:0000256" key="10">
    <source>
        <dbReference type="PROSITE-ProRule" id="PRU00124"/>
    </source>
</evidence>
<keyword evidence="18" id="KW-1185">Reference proteome</keyword>
<dbReference type="Pfam" id="PF00057">
    <property type="entry name" value="Ldl_recept_a"/>
    <property type="match status" value="4"/>
</dbReference>
<dbReference type="EC" id="3.4.21.84" evidence="9"/>
<dbReference type="EMBL" id="JH668395">
    <property type="protein sequence ID" value="KAG6450936.1"/>
    <property type="molecule type" value="Genomic_DNA"/>
</dbReference>
<dbReference type="PROSITE" id="PS00134">
    <property type="entry name" value="TRYPSIN_HIS"/>
    <property type="match status" value="1"/>
</dbReference>
<dbReference type="PANTHER" id="PTHR24252:SF7">
    <property type="entry name" value="HYALIN"/>
    <property type="match status" value="1"/>
</dbReference>
<dbReference type="InterPro" id="IPR002172">
    <property type="entry name" value="LDrepeatLR_classA_rpt"/>
</dbReference>
<feature type="domain" description="SRCR" evidence="16">
    <location>
        <begin position="1366"/>
        <end position="1427"/>
    </location>
</feature>
<keyword evidence="6 12" id="KW-0720">Serine protease</keyword>
<keyword evidence="14" id="KW-0472">Membrane</keyword>
<feature type="disulfide bond" evidence="10">
    <location>
        <begin position="1896"/>
        <end position="1911"/>
    </location>
</feature>
<evidence type="ECO:0000256" key="14">
    <source>
        <dbReference type="SAM" id="Phobius"/>
    </source>
</evidence>
<name>A0A922CLZ2_MANSE</name>
<dbReference type="InterPro" id="IPR015420">
    <property type="entry name" value="Peptidase_S1A_nudel"/>
</dbReference>
<dbReference type="FunFam" id="2.40.10.10:FF:000120">
    <property type="entry name" value="Putative serine protease"/>
    <property type="match status" value="1"/>
</dbReference>
<dbReference type="PROSITE" id="PS50068">
    <property type="entry name" value="LDLRA_2"/>
    <property type="match status" value="8"/>
</dbReference>
<dbReference type="GO" id="GO:0016020">
    <property type="term" value="C:membrane"/>
    <property type="evidence" value="ECO:0007669"/>
    <property type="project" value="InterPro"/>
</dbReference>
<keyword evidence="3" id="KW-0732">Signal</keyword>
<feature type="disulfide bond" evidence="10">
    <location>
        <begin position="920"/>
        <end position="935"/>
    </location>
</feature>
<dbReference type="CDD" id="cd00112">
    <property type="entry name" value="LDLa"/>
    <property type="match status" value="7"/>
</dbReference>
<dbReference type="InterPro" id="IPR036055">
    <property type="entry name" value="LDL_receptor-like_sf"/>
</dbReference>
<evidence type="ECO:0000259" key="16">
    <source>
        <dbReference type="PROSITE" id="PS50287"/>
    </source>
</evidence>
<dbReference type="PROSITE" id="PS01209">
    <property type="entry name" value="LDLRA_1"/>
    <property type="match status" value="3"/>
</dbReference>
<dbReference type="SUPFAM" id="SSF50494">
    <property type="entry name" value="Trypsin-like serine proteases"/>
    <property type="match status" value="2"/>
</dbReference>
<organism evidence="17 18">
    <name type="scientific">Manduca sexta</name>
    <name type="common">Tobacco hawkmoth</name>
    <name type="synonym">Tobacco hornworm</name>
    <dbReference type="NCBI Taxonomy" id="7130"/>
    <lineage>
        <taxon>Eukaryota</taxon>
        <taxon>Metazoa</taxon>
        <taxon>Ecdysozoa</taxon>
        <taxon>Arthropoda</taxon>
        <taxon>Hexapoda</taxon>
        <taxon>Insecta</taxon>
        <taxon>Pterygota</taxon>
        <taxon>Neoptera</taxon>
        <taxon>Endopterygota</taxon>
        <taxon>Lepidoptera</taxon>
        <taxon>Glossata</taxon>
        <taxon>Ditrysia</taxon>
        <taxon>Bombycoidea</taxon>
        <taxon>Sphingidae</taxon>
        <taxon>Sphinginae</taxon>
        <taxon>Sphingini</taxon>
        <taxon>Manduca</taxon>
    </lineage>
</organism>
<dbReference type="Gene3D" id="2.40.10.10">
    <property type="entry name" value="Trypsin-like serine proteases"/>
    <property type="match status" value="2"/>
</dbReference>
<evidence type="ECO:0000256" key="11">
    <source>
        <dbReference type="PROSITE-ProRule" id="PRU00196"/>
    </source>
</evidence>
<feature type="compositionally biased region" description="Basic and acidic residues" evidence="13">
    <location>
        <begin position="1163"/>
        <end position="1176"/>
    </location>
</feature>
<dbReference type="Proteomes" id="UP000791440">
    <property type="component" value="Unassembled WGS sequence"/>
</dbReference>
<feature type="disulfide bond" evidence="10">
    <location>
        <begin position="901"/>
        <end position="913"/>
    </location>
</feature>
<feature type="disulfide bond" evidence="10">
    <location>
        <begin position="1755"/>
        <end position="1773"/>
    </location>
</feature>
<reference evidence="17" key="1">
    <citation type="journal article" date="2016" name="Insect Biochem. Mol. Biol.">
        <title>Multifaceted biological insights from a draft genome sequence of the tobacco hornworm moth, Manduca sexta.</title>
        <authorList>
            <person name="Kanost M.R."/>
            <person name="Arrese E.L."/>
            <person name="Cao X."/>
            <person name="Chen Y.R."/>
            <person name="Chellapilla S."/>
            <person name="Goldsmith M.R."/>
            <person name="Grosse-Wilde E."/>
            <person name="Heckel D.G."/>
            <person name="Herndon N."/>
            <person name="Jiang H."/>
            <person name="Papanicolaou A."/>
            <person name="Qu J."/>
            <person name="Soulages J.L."/>
            <person name="Vogel H."/>
            <person name="Walters J."/>
            <person name="Waterhouse R.M."/>
            <person name="Ahn S.J."/>
            <person name="Almeida F.C."/>
            <person name="An C."/>
            <person name="Aqrawi P."/>
            <person name="Bretschneider A."/>
            <person name="Bryant W.B."/>
            <person name="Bucks S."/>
            <person name="Chao H."/>
            <person name="Chevignon G."/>
            <person name="Christen J.M."/>
            <person name="Clarke D.F."/>
            <person name="Dittmer N.T."/>
            <person name="Ferguson L.C.F."/>
            <person name="Garavelou S."/>
            <person name="Gordon K.H.J."/>
            <person name="Gunaratna R.T."/>
            <person name="Han Y."/>
            <person name="Hauser F."/>
            <person name="He Y."/>
            <person name="Heidel-Fischer H."/>
            <person name="Hirsh A."/>
            <person name="Hu Y."/>
            <person name="Jiang H."/>
            <person name="Kalra D."/>
            <person name="Klinner C."/>
            <person name="Konig C."/>
            <person name="Kovar C."/>
            <person name="Kroll A.R."/>
            <person name="Kuwar S.S."/>
            <person name="Lee S.L."/>
            <person name="Lehman R."/>
            <person name="Li K."/>
            <person name="Li Z."/>
            <person name="Liang H."/>
            <person name="Lovelace S."/>
            <person name="Lu Z."/>
            <person name="Mansfield J.H."/>
            <person name="McCulloch K.J."/>
            <person name="Mathew T."/>
            <person name="Morton B."/>
            <person name="Muzny D.M."/>
            <person name="Neunemann D."/>
            <person name="Ongeri F."/>
            <person name="Pauchet Y."/>
            <person name="Pu L.L."/>
            <person name="Pyrousis I."/>
            <person name="Rao X.J."/>
            <person name="Redding A."/>
            <person name="Roesel C."/>
            <person name="Sanchez-Gracia A."/>
            <person name="Schaack S."/>
            <person name="Shukla A."/>
            <person name="Tetreau G."/>
            <person name="Wang Y."/>
            <person name="Xiong G.H."/>
            <person name="Traut W."/>
            <person name="Walsh T.K."/>
            <person name="Worley K.C."/>
            <person name="Wu D."/>
            <person name="Wu W."/>
            <person name="Wu Y.Q."/>
            <person name="Zhang X."/>
            <person name="Zou Z."/>
            <person name="Zucker H."/>
            <person name="Briscoe A.D."/>
            <person name="Burmester T."/>
            <person name="Clem R.J."/>
            <person name="Feyereisen R."/>
            <person name="Grimmelikhuijzen C.J.P."/>
            <person name="Hamodrakas S.J."/>
            <person name="Hansson B.S."/>
            <person name="Huguet E."/>
            <person name="Jermiin L.S."/>
            <person name="Lan Q."/>
            <person name="Lehman H.K."/>
            <person name="Lorenzen M."/>
            <person name="Merzendorfer H."/>
            <person name="Michalopoulos I."/>
            <person name="Morton D.B."/>
            <person name="Muthukrishnan S."/>
            <person name="Oakeshott J.G."/>
            <person name="Palmer W."/>
            <person name="Park Y."/>
            <person name="Passarelli A.L."/>
            <person name="Rozas J."/>
            <person name="Schwartz L.M."/>
            <person name="Smith W."/>
            <person name="Southgate A."/>
            <person name="Vilcinskas A."/>
            <person name="Vogt R."/>
            <person name="Wang P."/>
            <person name="Werren J."/>
            <person name="Yu X.Q."/>
            <person name="Zhou J.J."/>
            <person name="Brown S.J."/>
            <person name="Scherer S.E."/>
            <person name="Richards S."/>
            <person name="Blissard G.W."/>
        </authorList>
    </citation>
    <scope>NUCLEOTIDE SEQUENCE</scope>
</reference>
<evidence type="ECO:0000256" key="1">
    <source>
        <dbReference type="ARBA" id="ARBA00022659"/>
    </source>
</evidence>
<dbReference type="Pfam" id="PF09342">
    <property type="entry name" value="DUF1986"/>
    <property type="match status" value="1"/>
</dbReference>
<feature type="domain" description="SRCR" evidence="16">
    <location>
        <begin position="1914"/>
        <end position="1959"/>
    </location>
</feature>
<evidence type="ECO:0000256" key="3">
    <source>
        <dbReference type="ARBA" id="ARBA00022729"/>
    </source>
</evidence>
<reference evidence="17" key="2">
    <citation type="submission" date="2020-12" db="EMBL/GenBank/DDBJ databases">
        <authorList>
            <person name="Kanost M."/>
        </authorList>
    </citation>
    <scope>NUCLEOTIDE SEQUENCE</scope>
</reference>
<dbReference type="PROSITE" id="PS50240">
    <property type="entry name" value="TRYPSIN_DOM"/>
    <property type="match status" value="2"/>
</dbReference>
<keyword evidence="14" id="KW-0812">Transmembrane</keyword>
<feature type="disulfide bond" evidence="10">
    <location>
        <begin position="1312"/>
        <end position="1327"/>
    </location>
</feature>
<dbReference type="PROSITE" id="PS50287">
    <property type="entry name" value="SRCR_2"/>
    <property type="match status" value="2"/>
</dbReference>
<feature type="transmembrane region" description="Helical" evidence="14">
    <location>
        <begin position="48"/>
        <end position="69"/>
    </location>
</feature>